<evidence type="ECO:0000313" key="12">
    <source>
        <dbReference type="Proteomes" id="UP000694569"/>
    </source>
</evidence>
<feature type="domain" description="Deubiquitinating enzyme MINDY-3/4 conserved" evidence="10">
    <location>
        <begin position="449"/>
        <end position="782"/>
    </location>
</feature>
<dbReference type="GO" id="GO:0006508">
    <property type="term" value="P:proteolysis"/>
    <property type="evidence" value="ECO:0007669"/>
    <property type="project" value="UniProtKB-KW"/>
</dbReference>
<dbReference type="PANTHER" id="PTHR12473">
    <property type="entry name" value="UBIQUITIN CARBOXYL-TERMINAL HYDROLASE MINDY-4-RELATED"/>
    <property type="match status" value="1"/>
</dbReference>
<feature type="region of interest" description="Disordered" evidence="9">
    <location>
        <begin position="322"/>
        <end position="407"/>
    </location>
</feature>
<feature type="compositionally biased region" description="Polar residues" evidence="9">
    <location>
        <begin position="336"/>
        <end position="351"/>
    </location>
</feature>
<dbReference type="InterPro" id="IPR025257">
    <property type="entry name" value="MINDY-3/4_CD"/>
</dbReference>
<comment type="function">
    <text evidence="8">Hydrolase that can remove 'Lys-48'-linked conjugated ubiquitin from proteins.</text>
</comment>
<evidence type="ECO:0000256" key="7">
    <source>
        <dbReference type="ARBA" id="ARBA00037630"/>
    </source>
</evidence>
<evidence type="ECO:0000256" key="5">
    <source>
        <dbReference type="ARBA" id="ARBA00022801"/>
    </source>
</evidence>
<comment type="similarity">
    <text evidence="2 8">Belongs to the MINDY deubiquitinase family. FAM188 subfamily.</text>
</comment>
<comment type="function">
    <text evidence="7">Probable hydrolase that can remove 'Lys-48'-linked conjugated ubiquitin from proteins.</text>
</comment>
<dbReference type="InterPro" id="IPR039785">
    <property type="entry name" value="MINY3/4"/>
</dbReference>
<evidence type="ECO:0000256" key="8">
    <source>
        <dbReference type="RuleBase" id="RU367088"/>
    </source>
</evidence>
<dbReference type="SMART" id="SM01174">
    <property type="entry name" value="DUF4205"/>
    <property type="match status" value="1"/>
</dbReference>
<dbReference type="InterPro" id="IPR059022">
    <property type="entry name" value="MINDY4_N"/>
</dbReference>
<feature type="region of interest" description="Disordered" evidence="9">
    <location>
        <begin position="114"/>
        <end position="302"/>
    </location>
</feature>
<keyword evidence="6 8" id="KW-0788">Thiol protease</keyword>
<gene>
    <name evidence="11" type="primary">MINDY4</name>
</gene>
<protein>
    <recommendedName>
        <fullName evidence="8">Ubiquitin carboxyl-terminal hydrolase MINDY</fullName>
        <ecNumber evidence="8">3.4.19.12</ecNumber>
    </recommendedName>
</protein>
<feature type="compositionally biased region" description="Polar residues" evidence="9">
    <location>
        <begin position="272"/>
        <end position="286"/>
    </location>
</feature>
<keyword evidence="4 8" id="KW-0833">Ubl conjugation pathway</keyword>
<name>A0A8C5R199_9ANUR</name>
<evidence type="ECO:0000259" key="10">
    <source>
        <dbReference type="SMART" id="SM01174"/>
    </source>
</evidence>
<dbReference type="GeneTree" id="ENSGT00940000159600"/>
<dbReference type="OrthoDB" id="10263628at2759"/>
<feature type="compositionally biased region" description="Low complexity" evidence="9">
    <location>
        <begin position="289"/>
        <end position="300"/>
    </location>
</feature>
<evidence type="ECO:0000256" key="2">
    <source>
        <dbReference type="ARBA" id="ARBA00011074"/>
    </source>
</evidence>
<feature type="compositionally biased region" description="Basic and acidic residues" evidence="9">
    <location>
        <begin position="371"/>
        <end position="385"/>
    </location>
</feature>
<dbReference type="Pfam" id="PF26038">
    <property type="entry name" value="Dimer_MINDY4_N"/>
    <property type="match status" value="1"/>
</dbReference>
<dbReference type="GO" id="GO:0004843">
    <property type="term" value="F:cysteine-type deubiquitinase activity"/>
    <property type="evidence" value="ECO:0007669"/>
    <property type="project" value="UniProtKB-UniRule"/>
</dbReference>
<proteinExistence type="inferred from homology"/>
<dbReference type="GO" id="GO:0071108">
    <property type="term" value="P:protein K48-linked deubiquitination"/>
    <property type="evidence" value="ECO:0007669"/>
    <property type="project" value="InterPro"/>
</dbReference>
<keyword evidence="3 8" id="KW-0645">Protease</keyword>
<comment type="catalytic activity">
    <reaction evidence="1 8">
        <text>Thiol-dependent hydrolysis of ester, thioester, amide, peptide and isopeptide bonds formed by the C-terminal Gly of ubiquitin (a 76-residue protein attached to proteins as an intracellular targeting signal).</text>
        <dbReference type="EC" id="3.4.19.12"/>
    </reaction>
</comment>
<evidence type="ECO:0000256" key="6">
    <source>
        <dbReference type="ARBA" id="ARBA00022807"/>
    </source>
</evidence>
<feature type="compositionally biased region" description="Low complexity" evidence="9">
    <location>
        <begin position="322"/>
        <end position="335"/>
    </location>
</feature>
<keyword evidence="5 8" id="KW-0378">Hydrolase</keyword>
<sequence length="787" mass="86301">MAQSSRSNQAFVVEPGGVCAGLSGMRGEDMPGGLVVEAVASSLVREFLYGKRLKRTSAVLEEELPRTSQSICNRNELRHALHLDPLYHDNKVNGKPFKTLLEIITNYFLQHFENPHRSRPSTTAQNPETPKMFAKGRQTRESESSLLDVYDLSDDDIGSSTAVSDTSKTESGRTENNVPIYKTNPRMASHRIDKNSESIKASRVLPPGSEAQHVKEPNKDLGIMSEPAAEVTNPSSETPRPKSSRNVRGMMTGPIASSQEESLKKRGRVRSASMTSSNQTKSNAQMTDPVGRSVVPSSGSTDPALRLGKEFSAKVLLASASSSSVDAASRSISARNPLSRQEQGRNGSVQSECGAGSAERGSGKVKSHFSAGDERQPGFSKHKDGGSSSRRKVASPCNHGTSQKDHTMQLDDVEDEFTCDVIRAIPVFPRSKVQLEGMPMDLPLAVGLKKLLFGSSLSCFSEEWKMQSFTFGNKSLIKYGFVQKKGGPCGVLAAVQACMLKHLLFIKDADSRSLHPSDTQRSACLCKAIADILWRAGGDTQAIVALSSGRQQFSPAGRYKADGILENLMLYNLQKHEDLVNFLQENTGQFEFGPFGCIILTVSVVLSRSIELVQQDFDVPTNSLIGAHAYCTQELVNLILGGRAVSNVFNDVMELDSGNGNVTVLKGIAQRSEIGFLSLFEHYSVCQVGSYLKTPKYPIWVVCSESHFSVLFCLRKELMNDWKIERKFDLHYYDGLANQQEEIRLTIDTAETYNEDAEGDLTPPLDYCIRTKWKGAAVDWNGTDPIL</sequence>
<reference evidence="11" key="2">
    <citation type="submission" date="2025-09" db="UniProtKB">
        <authorList>
            <consortium name="Ensembl"/>
        </authorList>
    </citation>
    <scope>IDENTIFICATION</scope>
</reference>
<keyword evidence="12" id="KW-1185">Reference proteome</keyword>
<dbReference type="AlphaFoldDB" id="A0A8C5R199"/>
<accession>A0A8C5R199</accession>
<dbReference type="Ensembl" id="ENSLLET00000045965.1">
    <property type="protein sequence ID" value="ENSLLEP00000044188.1"/>
    <property type="gene ID" value="ENSLLEG00000027995.1"/>
</dbReference>
<dbReference type="Proteomes" id="UP000694569">
    <property type="component" value="Unplaced"/>
</dbReference>
<reference evidence="11" key="1">
    <citation type="submission" date="2025-08" db="UniProtKB">
        <authorList>
            <consortium name="Ensembl"/>
        </authorList>
    </citation>
    <scope>IDENTIFICATION</scope>
</reference>
<dbReference type="Pfam" id="PF13898">
    <property type="entry name" value="MINDY-3_4_CD"/>
    <property type="match status" value="1"/>
</dbReference>
<evidence type="ECO:0000256" key="1">
    <source>
        <dbReference type="ARBA" id="ARBA00000707"/>
    </source>
</evidence>
<evidence type="ECO:0000313" key="11">
    <source>
        <dbReference type="Ensembl" id="ENSLLEP00000044188.1"/>
    </source>
</evidence>
<dbReference type="PANTHER" id="PTHR12473:SF8">
    <property type="entry name" value="UBIQUITIN CARBOXYL-TERMINAL HYDROLASE MINDY-4-RELATED"/>
    <property type="match status" value="1"/>
</dbReference>
<evidence type="ECO:0000256" key="3">
    <source>
        <dbReference type="ARBA" id="ARBA00022670"/>
    </source>
</evidence>
<dbReference type="EC" id="3.4.19.12" evidence="8"/>
<dbReference type="GO" id="GO:1990380">
    <property type="term" value="F:K48-linked deubiquitinase activity"/>
    <property type="evidence" value="ECO:0007669"/>
    <property type="project" value="UniProtKB-UniRule"/>
</dbReference>
<evidence type="ECO:0000256" key="9">
    <source>
        <dbReference type="SAM" id="MobiDB-lite"/>
    </source>
</evidence>
<evidence type="ECO:0000256" key="4">
    <source>
        <dbReference type="ARBA" id="ARBA00022786"/>
    </source>
</evidence>
<organism evidence="11 12">
    <name type="scientific">Leptobrachium leishanense</name>
    <name type="common">Leishan spiny toad</name>
    <dbReference type="NCBI Taxonomy" id="445787"/>
    <lineage>
        <taxon>Eukaryota</taxon>
        <taxon>Metazoa</taxon>
        <taxon>Chordata</taxon>
        <taxon>Craniata</taxon>
        <taxon>Vertebrata</taxon>
        <taxon>Euteleostomi</taxon>
        <taxon>Amphibia</taxon>
        <taxon>Batrachia</taxon>
        <taxon>Anura</taxon>
        <taxon>Pelobatoidea</taxon>
        <taxon>Megophryidae</taxon>
        <taxon>Leptobrachium</taxon>
    </lineage>
</organism>